<dbReference type="GO" id="GO:0050660">
    <property type="term" value="F:flavin adenine dinucleotide binding"/>
    <property type="evidence" value="ECO:0007669"/>
    <property type="project" value="InterPro"/>
</dbReference>
<evidence type="ECO:0000256" key="2">
    <source>
        <dbReference type="ARBA" id="ARBA00049661"/>
    </source>
</evidence>
<dbReference type="GO" id="GO:0033539">
    <property type="term" value="P:fatty acid beta-oxidation using acyl-CoA dehydrogenase"/>
    <property type="evidence" value="ECO:0007669"/>
    <property type="project" value="TreeGrafter"/>
</dbReference>
<dbReference type="InterPro" id="IPR046373">
    <property type="entry name" value="Acyl-CoA_Oxase/DH_mid-dom_sf"/>
</dbReference>
<reference evidence="5 6" key="1">
    <citation type="submission" date="2015-09" db="EMBL/GenBank/DDBJ databases">
        <title>Genome announcement of multiple Pseudomonas syringae strains.</title>
        <authorList>
            <person name="Thakur S."/>
            <person name="Wang P.W."/>
            <person name="Gong Y."/>
            <person name="Weir B.S."/>
            <person name="Guttman D.S."/>
        </authorList>
    </citation>
    <scope>NUCLEOTIDE SEQUENCE [LARGE SCALE GENOMIC DNA]</scope>
    <source>
        <strain evidence="5 6">ICMP19117</strain>
    </source>
</reference>
<organism evidence="5 6">
    <name type="scientific">Pseudomonas congelans</name>
    <dbReference type="NCBI Taxonomy" id="200452"/>
    <lineage>
        <taxon>Bacteria</taxon>
        <taxon>Pseudomonadati</taxon>
        <taxon>Pseudomonadota</taxon>
        <taxon>Gammaproteobacteria</taxon>
        <taxon>Pseudomonadales</taxon>
        <taxon>Pseudomonadaceae</taxon>
        <taxon>Pseudomonas</taxon>
    </lineage>
</organism>
<evidence type="ECO:0000313" key="6">
    <source>
        <dbReference type="Proteomes" id="UP000050411"/>
    </source>
</evidence>
<dbReference type="Proteomes" id="UP000050411">
    <property type="component" value="Unassembled WGS sequence"/>
</dbReference>
<dbReference type="PANTHER" id="PTHR48083:SF19">
    <property type="entry name" value="FLAVIN-DEPENDENT MONOOXYGENASE, OXYGENASE SUBUNIT HSAA"/>
    <property type="match status" value="1"/>
</dbReference>
<dbReference type="InterPro" id="IPR013107">
    <property type="entry name" value="Acyl-CoA_DH_C"/>
</dbReference>
<dbReference type="Gene3D" id="1.10.540.10">
    <property type="entry name" value="Acyl-CoA dehydrogenase/oxidase, N-terminal domain"/>
    <property type="match status" value="1"/>
</dbReference>
<dbReference type="InterPro" id="IPR050741">
    <property type="entry name" value="Acyl-CoA_dehydrogenase"/>
</dbReference>
<dbReference type="InterPro" id="IPR036250">
    <property type="entry name" value="AcylCo_DH-like_C"/>
</dbReference>
<comment type="caution">
    <text evidence="5">The sequence shown here is derived from an EMBL/GenBank/DDBJ whole genome shotgun (WGS) entry which is preliminary data.</text>
</comment>
<dbReference type="SUPFAM" id="SSF56645">
    <property type="entry name" value="Acyl-CoA dehydrogenase NM domain-like"/>
    <property type="match status" value="1"/>
</dbReference>
<keyword evidence="1" id="KW-0560">Oxidoreductase</keyword>
<feature type="domain" description="Acyl-CoA dehydrogenase C-terminal" evidence="4">
    <location>
        <begin position="357"/>
        <end position="489"/>
    </location>
</feature>
<dbReference type="InterPro" id="IPR023922">
    <property type="entry name" value="S04_starv_induced_SfnB"/>
</dbReference>
<accession>A0A0P9MJ86</accession>
<dbReference type="Gene3D" id="1.20.140.10">
    <property type="entry name" value="Butyryl-CoA Dehydrogenase, subunit A, domain 3"/>
    <property type="match status" value="1"/>
</dbReference>
<dbReference type="Pfam" id="PF08028">
    <property type="entry name" value="Acyl-CoA_dh_2"/>
    <property type="match status" value="1"/>
</dbReference>
<dbReference type="AlphaFoldDB" id="A0A0P9MJ86"/>
<name>A0A0P9MJ86_9PSED</name>
<evidence type="ECO:0000256" key="1">
    <source>
        <dbReference type="ARBA" id="ARBA00023002"/>
    </source>
</evidence>
<dbReference type="InterPro" id="IPR013786">
    <property type="entry name" value="AcylCoA_DH/ox_N"/>
</dbReference>
<dbReference type="InterPro" id="IPR037069">
    <property type="entry name" value="AcylCoA_DH/ox_N_sf"/>
</dbReference>
<dbReference type="GO" id="GO:0003995">
    <property type="term" value="F:acyl-CoA dehydrogenase activity"/>
    <property type="evidence" value="ECO:0007669"/>
    <property type="project" value="TreeGrafter"/>
</dbReference>
<dbReference type="Gene3D" id="2.40.110.10">
    <property type="entry name" value="Butyryl-CoA Dehydrogenase, subunit A, domain 2"/>
    <property type="match status" value="1"/>
</dbReference>
<gene>
    <name evidence="5" type="ORF">ALO92_05372</name>
</gene>
<feature type="domain" description="Acyl-CoA dehydrogenase/oxidase N-terminal" evidence="3">
    <location>
        <begin position="137"/>
        <end position="237"/>
    </location>
</feature>
<evidence type="ECO:0000259" key="4">
    <source>
        <dbReference type="Pfam" id="PF08028"/>
    </source>
</evidence>
<dbReference type="NCBIfam" id="TIGR04022">
    <property type="entry name" value="sulfur_SfnB"/>
    <property type="match status" value="1"/>
</dbReference>
<dbReference type="PANTHER" id="PTHR48083">
    <property type="entry name" value="MEDIUM-CHAIN SPECIFIC ACYL-COA DEHYDROGENASE, MITOCHONDRIAL-RELATED"/>
    <property type="match status" value="1"/>
</dbReference>
<sequence>MFRAMVFLLIRQQRHDRWLANPTALSAMPAAHEPWNTCACAGCAVSAPLFGQQQRSNILLCRMPPVRRGCVQPTAFKGKCFPARAVQCSGSSVLSVFNLSPTSRSLSMSFPSSFPAAAPPAPPAAHVISSDAEAIEVARVLAGRFAEDASVRDRERRLPVAELDEFSASGLWAITVPKAYGGAGVSYVTVAEVIKLISAADPSLGQIPQNHLGVLDILLQTGTEEQKRHYFGKALAGYRFGNAFSESKSKNASAFQTRIRFDGEHAVLDGEKFYCTGALFAHIVPVSGVNEQNQAFIAFVERDNPGLTIIDNWDGFGQRTTASGGAVLKAVRVPSSAVIPAHRAFDEPTANGPISQIIQAAVDTGIAHGAFEETLKHARLARPWIDSKQDFGWQDPFSIAAIGDLQWRLHGTDAILAKAGQAIDHALAEPSEASVAQASVIVAQAKVLSAQIALLASSQLFELAGTRSVVGKLNLDRYWRNARTHTLHDPARWKYHLIGNQVLNGIAPPRHAWN</sequence>
<dbReference type="EMBL" id="LJQB01000063">
    <property type="protein sequence ID" value="KPW83948.1"/>
    <property type="molecule type" value="Genomic_DNA"/>
</dbReference>
<dbReference type="GO" id="GO:0005737">
    <property type="term" value="C:cytoplasm"/>
    <property type="evidence" value="ECO:0007669"/>
    <property type="project" value="TreeGrafter"/>
</dbReference>
<dbReference type="Pfam" id="PF02771">
    <property type="entry name" value="Acyl-CoA_dh_N"/>
    <property type="match status" value="1"/>
</dbReference>
<dbReference type="SUPFAM" id="SSF47203">
    <property type="entry name" value="Acyl-CoA dehydrogenase C-terminal domain-like"/>
    <property type="match status" value="1"/>
</dbReference>
<evidence type="ECO:0000259" key="3">
    <source>
        <dbReference type="Pfam" id="PF02771"/>
    </source>
</evidence>
<evidence type="ECO:0000313" key="5">
    <source>
        <dbReference type="EMBL" id="KPW83948.1"/>
    </source>
</evidence>
<protein>
    <submittedName>
        <fullName evidence="5">Sulfur acquisition oxidoreductase, SfnB family</fullName>
    </submittedName>
</protein>
<comment type="similarity">
    <text evidence="2">Belongs to the HpaH/HsaA monooxygenase family.</text>
</comment>
<dbReference type="PATRIC" id="fig|200452.3.peg.5101"/>
<proteinExistence type="inferred from homology"/>
<dbReference type="InterPro" id="IPR009100">
    <property type="entry name" value="AcylCoA_DH/oxidase_NM_dom_sf"/>
</dbReference>
<dbReference type="GO" id="GO:0016712">
    <property type="term" value="F:oxidoreductase activity, acting on paired donors, with incorporation or reduction of molecular oxygen, reduced flavin or flavoprotein as one donor, and incorporation of one atom of oxygen"/>
    <property type="evidence" value="ECO:0007669"/>
    <property type="project" value="TreeGrafter"/>
</dbReference>